<dbReference type="InterPro" id="IPR001296">
    <property type="entry name" value="Glyco_trans_1"/>
</dbReference>
<dbReference type="Pfam" id="PF13439">
    <property type="entry name" value="Glyco_transf_4"/>
    <property type="match status" value="1"/>
</dbReference>
<dbReference type="PANTHER" id="PTHR12526:SF630">
    <property type="entry name" value="GLYCOSYLTRANSFERASE"/>
    <property type="match status" value="1"/>
</dbReference>
<dbReference type="Gene3D" id="3.40.50.2000">
    <property type="entry name" value="Glycogen Phosphorylase B"/>
    <property type="match status" value="2"/>
</dbReference>
<dbReference type="Proteomes" id="UP000199385">
    <property type="component" value="Chromosome I"/>
</dbReference>
<dbReference type="PATRIC" id="fig|261654.4.peg.5823"/>
<evidence type="ECO:0000259" key="4">
    <source>
        <dbReference type="Pfam" id="PF13439"/>
    </source>
</evidence>
<keyword evidence="6" id="KW-1185">Reference proteome</keyword>
<dbReference type="OrthoDB" id="570545at2"/>
<dbReference type="PANTHER" id="PTHR12526">
    <property type="entry name" value="GLYCOSYLTRANSFERASE"/>
    <property type="match status" value="1"/>
</dbReference>
<name>A0A1A9A937_9ACTN</name>
<feature type="domain" description="Glycosyl transferase family 1" evidence="3">
    <location>
        <begin position="182"/>
        <end position="318"/>
    </location>
</feature>
<evidence type="ECO:0000313" key="6">
    <source>
        <dbReference type="Proteomes" id="UP000199385"/>
    </source>
</evidence>
<sequence length="355" mass="37530">MRVHFVLPQLEPCYGMERAAVLLLRALAASGVAVSATVLSGGVPADLDDLPVDRLDLGSRITRLVEAVPPLRRRLRSLPADTEIVASGLWAAVPVGAALAGSGRTFVAWEHSLLGERLAYDRRVRVLARSGGLAPLRPRLVVAVSEGVAGTVRRLRPGQRVVTIANPVPPADFVPPRPVADPERVRLVSTGALRPVKNHSCALAALALLPASHHLALAGDGEERGLLEERARELGLTGRVTFLGRLPGVAGLLAEADLLVHPSRAETFGFSLVEAAQAGLPVAALPVPALDELVPALVPGALAAAPTPAALAAAILRMTGRERPTDGDFEKAWRARRETFDPAQVSRRWAETLWG</sequence>
<proteinExistence type="predicted"/>
<dbReference type="AlphaFoldDB" id="A0A1A9A937"/>
<dbReference type="InterPro" id="IPR028098">
    <property type="entry name" value="Glyco_trans_4-like_N"/>
</dbReference>
<evidence type="ECO:0000259" key="3">
    <source>
        <dbReference type="Pfam" id="PF00534"/>
    </source>
</evidence>
<evidence type="ECO:0000313" key="5">
    <source>
        <dbReference type="EMBL" id="SBT52709.1"/>
    </source>
</evidence>
<evidence type="ECO:0000256" key="1">
    <source>
        <dbReference type="ARBA" id="ARBA00022676"/>
    </source>
</evidence>
<accession>A0A1A9A937</accession>
<dbReference type="STRING" id="261654.GA0070611_5750"/>
<feature type="domain" description="Glycosyltransferase subfamily 4-like N-terminal" evidence="4">
    <location>
        <begin position="15"/>
        <end position="170"/>
    </location>
</feature>
<keyword evidence="2 5" id="KW-0808">Transferase</keyword>
<dbReference type="GO" id="GO:0016757">
    <property type="term" value="F:glycosyltransferase activity"/>
    <property type="evidence" value="ECO:0007669"/>
    <property type="project" value="UniProtKB-KW"/>
</dbReference>
<dbReference type="RefSeq" id="WP_091671290.1">
    <property type="nucleotide sequence ID" value="NZ_LT594323.1"/>
</dbReference>
<reference evidence="6" key="1">
    <citation type="submission" date="2016-06" db="EMBL/GenBank/DDBJ databases">
        <authorList>
            <person name="Varghese N."/>
            <person name="Submissions Spin"/>
        </authorList>
    </citation>
    <scope>NUCLEOTIDE SEQUENCE [LARGE SCALE GENOMIC DNA]</scope>
    <source>
        <strain evidence="6">DSM 44815</strain>
    </source>
</reference>
<evidence type="ECO:0000256" key="2">
    <source>
        <dbReference type="ARBA" id="ARBA00022679"/>
    </source>
</evidence>
<gene>
    <name evidence="5" type="ORF">GA0070611_5750</name>
</gene>
<dbReference type="Pfam" id="PF00534">
    <property type="entry name" value="Glycos_transf_1"/>
    <property type="match status" value="1"/>
</dbReference>
<dbReference type="SUPFAM" id="SSF53756">
    <property type="entry name" value="UDP-Glycosyltransferase/glycogen phosphorylase"/>
    <property type="match status" value="1"/>
</dbReference>
<organism evidence="5 6">
    <name type="scientific">Micromonospora auratinigra</name>
    <dbReference type="NCBI Taxonomy" id="261654"/>
    <lineage>
        <taxon>Bacteria</taxon>
        <taxon>Bacillati</taxon>
        <taxon>Actinomycetota</taxon>
        <taxon>Actinomycetes</taxon>
        <taxon>Micromonosporales</taxon>
        <taxon>Micromonosporaceae</taxon>
        <taxon>Micromonospora</taxon>
    </lineage>
</organism>
<protein>
    <submittedName>
        <fullName evidence="5">Glycosyltransferase involved in cell wall bisynthesis</fullName>
    </submittedName>
</protein>
<keyword evidence="1" id="KW-0328">Glycosyltransferase</keyword>
<dbReference type="EMBL" id="LT594323">
    <property type="protein sequence ID" value="SBT52709.1"/>
    <property type="molecule type" value="Genomic_DNA"/>
</dbReference>